<sequence length="209" mass="23483">FGSDVLTNSAAHRVGTKKRFQQEASESSAMVALLLLRWLCMLLSVYGSHFSTRAELRDALLQWHNADDSTKLQLTSLWGAPGEWNVSAVTNMSGLFKDLEDFNENISAWDTSKVLDMSSMFHGATVFNMPIGAWNTSSVKTMRKMFYKASSFNEPIDAWITPAVIDMEDMFSEAMSFDQPISSWNTGKVRTMNGMFYNAAKFNQPIGSW</sequence>
<organism evidence="1 2">
    <name type="scientific">Durusdinium trenchii</name>
    <dbReference type="NCBI Taxonomy" id="1381693"/>
    <lineage>
        <taxon>Eukaryota</taxon>
        <taxon>Sar</taxon>
        <taxon>Alveolata</taxon>
        <taxon>Dinophyceae</taxon>
        <taxon>Suessiales</taxon>
        <taxon>Symbiodiniaceae</taxon>
        <taxon>Durusdinium</taxon>
    </lineage>
</organism>
<dbReference type="NCBIfam" id="TIGR02167">
    <property type="entry name" value="Liste_lipo_26"/>
    <property type="match status" value="2"/>
</dbReference>
<accession>A0ABP0LFS0</accession>
<proteinExistence type="predicted"/>
<dbReference type="Pfam" id="PF03382">
    <property type="entry name" value="DUF285"/>
    <property type="match status" value="1"/>
</dbReference>
<gene>
    <name evidence="1" type="ORF">CCMP2556_LOCUS20550</name>
</gene>
<evidence type="ECO:0000313" key="1">
    <source>
        <dbReference type="EMBL" id="CAK9037130.1"/>
    </source>
</evidence>
<keyword evidence="2" id="KW-1185">Reference proteome</keyword>
<dbReference type="InterPro" id="IPR005046">
    <property type="entry name" value="DUF285"/>
</dbReference>
<feature type="non-terminal residue" evidence="1">
    <location>
        <position position="1"/>
    </location>
</feature>
<reference evidence="1 2" key="1">
    <citation type="submission" date="2024-02" db="EMBL/GenBank/DDBJ databases">
        <authorList>
            <person name="Chen Y."/>
            <person name="Shah S."/>
            <person name="Dougan E. K."/>
            <person name="Thang M."/>
            <person name="Chan C."/>
        </authorList>
    </citation>
    <scope>NUCLEOTIDE SEQUENCE [LARGE SCALE GENOMIC DNA]</scope>
</reference>
<name>A0ABP0LFS0_9DINO</name>
<dbReference type="InterPro" id="IPR011889">
    <property type="entry name" value="Liste_lipo_26"/>
</dbReference>
<comment type="caution">
    <text evidence="1">The sequence shown here is derived from an EMBL/GenBank/DDBJ whole genome shotgun (WGS) entry which is preliminary data.</text>
</comment>
<dbReference type="EMBL" id="CAXAMN010012092">
    <property type="protein sequence ID" value="CAK9037130.1"/>
    <property type="molecule type" value="Genomic_DNA"/>
</dbReference>
<evidence type="ECO:0008006" key="3">
    <source>
        <dbReference type="Google" id="ProtNLM"/>
    </source>
</evidence>
<dbReference type="Proteomes" id="UP001642484">
    <property type="component" value="Unassembled WGS sequence"/>
</dbReference>
<protein>
    <recommendedName>
        <fullName evidence="3">BspA family leucine-rich repeat surface protein</fullName>
    </recommendedName>
</protein>
<feature type="non-terminal residue" evidence="1">
    <location>
        <position position="209"/>
    </location>
</feature>
<evidence type="ECO:0000313" key="2">
    <source>
        <dbReference type="Proteomes" id="UP001642484"/>
    </source>
</evidence>